<dbReference type="EMBL" id="VSSQ01008785">
    <property type="protein sequence ID" value="MPM39837.1"/>
    <property type="molecule type" value="Genomic_DNA"/>
</dbReference>
<proteinExistence type="predicted"/>
<sequence length="82" mass="9036">MAKEAHIALPGVKSWVYGYFRLERIVTSVHIAYTIAELAICGRATGGFDPGVLIWRNCLRSHLPTQPIGLFRQDNLAAQAQG</sequence>
<reference evidence="1" key="1">
    <citation type="submission" date="2019-08" db="EMBL/GenBank/DDBJ databases">
        <authorList>
            <person name="Kucharzyk K."/>
            <person name="Murdoch R.W."/>
            <person name="Higgins S."/>
            <person name="Loffler F."/>
        </authorList>
    </citation>
    <scope>NUCLEOTIDE SEQUENCE</scope>
</reference>
<gene>
    <name evidence="1" type="ORF">SDC9_86473</name>
</gene>
<evidence type="ECO:0000313" key="1">
    <source>
        <dbReference type="EMBL" id="MPM39837.1"/>
    </source>
</evidence>
<name>A0A644ZGI9_9ZZZZ</name>
<comment type="caution">
    <text evidence="1">The sequence shown here is derived from an EMBL/GenBank/DDBJ whole genome shotgun (WGS) entry which is preliminary data.</text>
</comment>
<dbReference type="AlphaFoldDB" id="A0A644ZGI9"/>
<accession>A0A644ZGI9</accession>
<protein>
    <submittedName>
        <fullName evidence="1">Uncharacterized protein</fullName>
    </submittedName>
</protein>
<organism evidence="1">
    <name type="scientific">bioreactor metagenome</name>
    <dbReference type="NCBI Taxonomy" id="1076179"/>
    <lineage>
        <taxon>unclassified sequences</taxon>
        <taxon>metagenomes</taxon>
        <taxon>ecological metagenomes</taxon>
    </lineage>
</organism>